<dbReference type="SUPFAM" id="SSF48208">
    <property type="entry name" value="Six-hairpin glycosidases"/>
    <property type="match status" value="1"/>
</dbReference>
<dbReference type="PANTHER" id="PTHR42899">
    <property type="entry name" value="SPERMATOGENESIS-ASSOCIATED PROTEIN 20"/>
    <property type="match status" value="1"/>
</dbReference>
<dbReference type="OrthoDB" id="9762614at2"/>
<evidence type="ECO:0000313" key="4">
    <source>
        <dbReference type="EMBL" id="RXG30633.1"/>
    </source>
</evidence>
<sequence>MIPFLKSFVFYFFSLLLFGGCIDHAQQTKTFKHTNSLVGETSPYLLKHAHNPVDWQPWNDSIFDQAKLENKLIIISIGYSSCHWCSVMEEETFSDDSIADFMNANFVNVKVDREERPDIDQLYMTALQLMNGSGGWPLNIIVLPNGQPLYGGTYHTKENWLSSLKLIDSLYKKDPINANNYARQVTARIKELNQYAIRNTLTSNYSPEVFNELISKWQVKWDFYNGGIQGSQKFMLPVNLNFLLDHGILTKDQNILDFVELTLDQIMSKGVNDHIDGGFYRYSTDKHWITPHFEKMLYDNAQMVSVYAKAYQYFRKPQYKDVLEQTLNFLTTKLKTQEDVFQSSIDAETDGIEGLYYTITDDQIKKYVTVRPDLFMDYFQINNQKRNGSIRFHLYQDQPDSLFIVSHKMELRKLTELKDQWRQNILKLRAQNEQPAKDDKIIISWNALTIEAFVDAYLASKNQHYLQQAESTFKTLMRTAYFNEDLIHSYKKNSSKIRGFLDDYSFMIAACLKLYKATGSQEYAVQALHLTNRVNEIFSSADSPFFKYSSSDELIAPIIKTNDDVLPSGNSVMAHNLFILSHLFYQDEFEHQAKKMLEGMNEHIISEPGSYPLWLSLYQNHVYPYYDIAISGENSENLSFEMINLNIPNSLIVFNNTQNEVPIFEDRWQPKETLIYICEQRSCKFPVKTISEAKSLMNF</sequence>
<accession>A0A1M5YC45</accession>
<dbReference type="PROSITE" id="PS51257">
    <property type="entry name" value="PROKAR_LIPOPROTEIN"/>
    <property type="match status" value="1"/>
</dbReference>
<dbReference type="PANTHER" id="PTHR42899:SF1">
    <property type="entry name" value="SPERMATOGENESIS-ASSOCIATED PROTEIN 20"/>
    <property type="match status" value="1"/>
</dbReference>
<reference evidence="6" key="2">
    <citation type="submission" date="2016-11" db="EMBL/GenBank/DDBJ databases">
        <authorList>
            <person name="Varghese N."/>
            <person name="Submissions S."/>
        </authorList>
    </citation>
    <scope>NUCLEOTIDE SEQUENCE [LARGE SCALE GENOMIC DNA]</scope>
    <source>
        <strain evidence="6">DSM 19859</strain>
    </source>
</reference>
<dbReference type="PIRSF" id="PIRSF006402">
    <property type="entry name" value="UCP006402_thioredoxin"/>
    <property type="match status" value="1"/>
</dbReference>
<dbReference type="Pfam" id="PF03190">
    <property type="entry name" value="Thioredox_DsbH"/>
    <property type="match status" value="1"/>
</dbReference>
<evidence type="ECO:0000313" key="5">
    <source>
        <dbReference type="EMBL" id="SHI09434.1"/>
    </source>
</evidence>
<dbReference type="GO" id="GO:0005975">
    <property type="term" value="P:carbohydrate metabolic process"/>
    <property type="evidence" value="ECO:0007669"/>
    <property type="project" value="InterPro"/>
</dbReference>
<dbReference type="RefSeq" id="WP_084673118.1">
    <property type="nucleotide sequence ID" value="NZ_FQXT01000003.1"/>
</dbReference>
<feature type="coiled-coil region" evidence="1">
    <location>
        <begin position="404"/>
        <end position="431"/>
    </location>
</feature>
<dbReference type="InterPro" id="IPR024705">
    <property type="entry name" value="Ssp411"/>
</dbReference>
<dbReference type="SUPFAM" id="SSF52833">
    <property type="entry name" value="Thioredoxin-like"/>
    <property type="match status" value="1"/>
</dbReference>
<name>A0A1M5YC45_9FLAO</name>
<dbReference type="Gene3D" id="1.50.10.20">
    <property type="match status" value="1"/>
</dbReference>
<dbReference type="InterPro" id="IPR036249">
    <property type="entry name" value="Thioredoxin-like_sf"/>
</dbReference>
<dbReference type="InterPro" id="IPR012341">
    <property type="entry name" value="6hp_glycosidase-like_sf"/>
</dbReference>
<evidence type="ECO:0000256" key="2">
    <source>
        <dbReference type="SAM" id="SignalP"/>
    </source>
</evidence>
<dbReference type="InterPro" id="IPR008928">
    <property type="entry name" value="6-hairpin_glycosidase_sf"/>
</dbReference>
<dbReference type="Gene3D" id="3.40.30.10">
    <property type="entry name" value="Glutaredoxin"/>
    <property type="match status" value="1"/>
</dbReference>
<protein>
    <recommendedName>
        <fullName evidence="3">Spermatogenesis-associated protein 20-like TRX domain-containing protein</fullName>
    </recommendedName>
</protein>
<dbReference type="Gene3D" id="1.50.10.10">
    <property type="match status" value="1"/>
</dbReference>
<dbReference type="Proteomes" id="UP000184240">
    <property type="component" value="Unassembled WGS sequence"/>
</dbReference>
<dbReference type="EMBL" id="QOVN01000002">
    <property type="protein sequence ID" value="RXG30633.1"/>
    <property type="molecule type" value="Genomic_DNA"/>
</dbReference>
<dbReference type="EMBL" id="FQXT01000003">
    <property type="protein sequence ID" value="SHI09434.1"/>
    <property type="molecule type" value="Genomic_DNA"/>
</dbReference>
<evidence type="ECO:0000256" key="1">
    <source>
        <dbReference type="SAM" id="Coils"/>
    </source>
</evidence>
<reference evidence="4 7" key="3">
    <citation type="submission" date="2018-07" db="EMBL/GenBank/DDBJ databases">
        <title>Leeuwenhoekiella genomics.</title>
        <authorList>
            <person name="Tahon G."/>
            <person name="Willems A."/>
        </authorList>
    </citation>
    <scope>NUCLEOTIDE SEQUENCE [LARGE SCALE GENOMIC DNA]</scope>
    <source>
        <strain evidence="4 7">LMG 24856</strain>
    </source>
</reference>
<dbReference type="Proteomes" id="UP000290037">
    <property type="component" value="Unassembled WGS sequence"/>
</dbReference>
<proteinExistence type="predicted"/>
<feature type="signal peptide" evidence="2">
    <location>
        <begin position="1"/>
        <end position="25"/>
    </location>
</feature>
<organism evidence="5 6">
    <name type="scientific">Leeuwenhoekiella palythoae</name>
    <dbReference type="NCBI Taxonomy" id="573501"/>
    <lineage>
        <taxon>Bacteria</taxon>
        <taxon>Pseudomonadati</taxon>
        <taxon>Bacteroidota</taxon>
        <taxon>Flavobacteriia</taxon>
        <taxon>Flavobacteriales</taxon>
        <taxon>Flavobacteriaceae</taxon>
        <taxon>Leeuwenhoekiella</taxon>
    </lineage>
</organism>
<evidence type="ECO:0000313" key="6">
    <source>
        <dbReference type="Proteomes" id="UP000184240"/>
    </source>
</evidence>
<evidence type="ECO:0000313" key="7">
    <source>
        <dbReference type="Proteomes" id="UP000290037"/>
    </source>
</evidence>
<dbReference type="STRING" id="573501.SAMN04487999_2093"/>
<feature type="chain" id="PRO_5012522507" description="Spermatogenesis-associated protein 20-like TRX domain-containing protein" evidence="2">
    <location>
        <begin position="26"/>
        <end position="699"/>
    </location>
</feature>
<keyword evidence="7" id="KW-1185">Reference proteome</keyword>
<keyword evidence="2" id="KW-0732">Signal</keyword>
<gene>
    <name evidence="4" type="ORF">DSM01_1384</name>
    <name evidence="5" type="ORF">SAMN04487999_2093</name>
</gene>
<evidence type="ECO:0000259" key="3">
    <source>
        <dbReference type="Pfam" id="PF03190"/>
    </source>
</evidence>
<feature type="domain" description="Spermatogenesis-associated protein 20-like TRX" evidence="3">
    <location>
        <begin position="34"/>
        <end position="182"/>
    </location>
</feature>
<dbReference type="CDD" id="cd02955">
    <property type="entry name" value="SSP411"/>
    <property type="match status" value="1"/>
</dbReference>
<keyword evidence="1" id="KW-0175">Coiled coil</keyword>
<dbReference type="AlphaFoldDB" id="A0A1M5YC45"/>
<reference evidence="5" key="1">
    <citation type="submission" date="2016-11" db="EMBL/GenBank/DDBJ databases">
        <authorList>
            <person name="Jaros S."/>
            <person name="Januszkiewicz K."/>
            <person name="Wedrychowicz H."/>
        </authorList>
    </citation>
    <scope>NUCLEOTIDE SEQUENCE [LARGE SCALE GENOMIC DNA]</scope>
    <source>
        <strain evidence="5">DSM 19859</strain>
    </source>
</reference>
<dbReference type="InterPro" id="IPR004879">
    <property type="entry name" value="Ssp411-like_TRX"/>
</dbReference>